<dbReference type="RefSeq" id="NP_944191.1">
    <property type="nucleotide sequence ID" value="NC_005260.1"/>
</dbReference>
<reference evidence="1 2" key="1">
    <citation type="journal article" date="2001" name="J. Bacteriol.">
        <title>Phylogeny of the major head and tail genes of the wide-ranging T4-type bacteriophages.</title>
        <authorList>
            <person name="Tetart F."/>
            <person name="Desplats C."/>
            <person name="Kutateladze M."/>
            <person name="Monod C."/>
            <person name="Ackermann H.W."/>
            <person name="Krisch H.M."/>
        </authorList>
    </citation>
    <scope>NUCLEOTIDE SEQUENCE</scope>
</reference>
<evidence type="ECO:0000313" key="1">
    <source>
        <dbReference type="EMBL" id="AAQ17963.1"/>
    </source>
</evidence>
<dbReference type="KEGG" id="vg:2658127"/>
<protein>
    <submittedName>
        <fullName evidence="1">Uncharacterized protein</fullName>
    </submittedName>
</protein>
<sequence>MHYIQLSHWAIESILHKMNILTTERWKLIDNKDRIVLNRMRPKMQLFIKVCETVQDEQSTFPVSFDEFDIIGALLHDY</sequence>
<evidence type="ECO:0000313" key="2">
    <source>
        <dbReference type="Proteomes" id="UP000002555"/>
    </source>
</evidence>
<accession>Q76YD2</accession>
<gene>
    <name evidence="1" type="ORF">Aeh1ORF294c</name>
</gene>
<keyword evidence="2" id="KW-1185">Reference proteome</keyword>
<dbReference type="EMBL" id="AY266303">
    <property type="protein sequence ID" value="AAQ17963.1"/>
    <property type="molecule type" value="Genomic_DNA"/>
</dbReference>
<proteinExistence type="predicted"/>
<organism evidence="1 2">
    <name type="scientific">Aeromonas phage Aeh1</name>
    <dbReference type="NCBI Taxonomy" id="2880362"/>
    <lineage>
        <taxon>Viruses</taxon>
        <taxon>Duplodnaviria</taxon>
        <taxon>Heunggongvirae</taxon>
        <taxon>Uroviricota</taxon>
        <taxon>Caudoviricetes</taxon>
        <taxon>Pantevenvirales</taxon>
        <taxon>Straboviridae</taxon>
        <taxon>Cinqassovirus</taxon>
        <taxon>Cinqassovirus aeh1</taxon>
    </lineage>
</organism>
<name>Q76YD2_9CAUD</name>
<dbReference type="Proteomes" id="UP000002555">
    <property type="component" value="Segment"/>
</dbReference>